<feature type="region of interest" description="Disordered" evidence="1">
    <location>
        <begin position="123"/>
        <end position="218"/>
    </location>
</feature>
<dbReference type="Proteomes" id="UP001160148">
    <property type="component" value="Unassembled WGS sequence"/>
</dbReference>
<keyword evidence="3" id="KW-1185">Reference proteome</keyword>
<name>A0AAV0W397_9HEMI</name>
<organism evidence="2 3">
    <name type="scientific">Macrosiphum euphorbiae</name>
    <name type="common">potato aphid</name>
    <dbReference type="NCBI Taxonomy" id="13131"/>
    <lineage>
        <taxon>Eukaryota</taxon>
        <taxon>Metazoa</taxon>
        <taxon>Ecdysozoa</taxon>
        <taxon>Arthropoda</taxon>
        <taxon>Hexapoda</taxon>
        <taxon>Insecta</taxon>
        <taxon>Pterygota</taxon>
        <taxon>Neoptera</taxon>
        <taxon>Paraneoptera</taxon>
        <taxon>Hemiptera</taxon>
        <taxon>Sternorrhyncha</taxon>
        <taxon>Aphidomorpha</taxon>
        <taxon>Aphidoidea</taxon>
        <taxon>Aphididae</taxon>
        <taxon>Macrosiphini</taxon>
        <taxon>Macrosiphum</taxon>
    </lineage>
</organism>
<feature type="compositionally biased region" description="Pro residues" evidence="1">
    <location>
        <begin position="186"/>
        <end position="204"/>
    </location>
</feature>
<feature type="compositionally biased region" description="Low complexity" evidence="1">
    <location>
        <begin position="155"/>
        <end position="185"/>
    </location>
</feature>
<sequence>MIVIQYICVFLYVCQMSKFTYSKVIGRPKQSLRVDLPKCSSDDWICFESKIINNSSVMAYFSRYTYILWSYYYEDVKNINDNETNSMTIEIQNEEGPTDYDYYNELEQGISNEDSTNKVKRSLELVEERPPEGTYRPPLNDDDTRTVRSLPDIPSTPSMPSEPSMTSVPSIPSSPSLPTSSTSQPPTMPSMPSIPQPPTMPPSGPNTEAPKYEVTTQKQEVEQLETTTEDYGNIGEPNCDYDPLSFVLKCGLNLITSIFGLSDTCCKPII</sequence>
<gene>
    <name evidence="2" type="ORF">MEUPH1_LOCUS6779</name>
</gene>
<evidence type="ECO:0000313" key="3">
    <source>
        <dbReference type="Proteomes" id="UP001160148"/>
    </source>
</evidence>
<evidence type="ECO:0000313" key="2">
    <source>
        <dbReference type="EMBL" id="CAI6350303.1"/>
    </source>
</evidence>
<protein>
    <submittedName>
        <fullName evidence="2">Uncharacterized protein</fullName>
    </submittedName>
</protein>
<dbReference type="EMBL" id="CARXXK010000001">
    <property type="protein sequence ID" value="CAI6350303.1"/>
    <property type="molecule type" value="Genomic_DNA"/>
</dbReference>
<dbReference type="AlphaFoldDB" id="A0AAV0W397"/>
<accession>A0AAV0W397</accession>
<comment type="caution">
    <text evidence="2">The sequence shown here is derived from an EMBL/GenBank/DDBJ whole genome shotgun (WGS) entry which is preliminary data.</text>
</comment>
<evidence type="ECO:0000256" key="1">
    <source>
        <dbReference type="SAM" id="MobiDB-lite"/>
    </source>
</evidence>
<proteinExistence type="predicted"/>
<reference evidence="2 3" key="1">
    <citation type="submission" date="2023-01" db="EMBL/GenBank/DDBJ databases">
        <authorList>
            <person name="Whitehead M."/>
        </authorList>
    </citation>
    <scope>NUCLEOTIDE SEQUENCE [LARGE SCALE GENOMIC DNA]</scope>
</reference>